<feature type="region of interest" description="Disordered" evidence="1">
    <location>
        <begin position="1"/>
        <end position="23"/>
    </location>
</feature>
<dbReference type="EMBL" id="BQNB010012958">
    <property type="protein sequence ID" value="GJT10041.1"/>
    <property type="molecule type" value="Genomic_DNA"/>
</dbReference>
<evidence type="ECO:0000313" key="4">
    <source>
        <dbReference type="Proteomes" id="UP001151760"/>
    </source>
</evidence>
<evidence type="ECO:0000256" key="1">
    <source>
        <dbReference type="SAM" id="MobiDB-lite"/>
    </source>
</evidence>
<dbReference type="Pfam" id="PF07727">
    <property type="entry name" value="RVT_2"/>
    <property type="match status" value="1"/>
</dbReference>
<evidence type="ECO:0000313" key="3">
    <source>
        <dbReference type="EMBL" id="GJT10041.1"/>
    </source>
</evidence>
<organism evidence="3 4">
    <name type="scientific">Tanacetum coccineum</name>
    <dbReference type="NCBI Taxonomy" id="301880"/>
    <lineage>
        <taxon>Eukaryota</taxon>
        <taxon>Viridiplantae</taxon>
        <taxon>Streptophyta</taxon>
        <taxon>Embryophyta</taxon>
        <taxon>Tracheophyta</taxon>
        <taxon>Spermatophyta</taxon>
        <taxon>Magnoliopsida</taxon>
        <taxon>eudicotyledons</taxon>
        <taxon>Gunneridae</taxon>
        <taxon>Pentapetalae</taxon>
        <taxon>asterids</taxon>
        <taxon>campanulids</taxon>
        <taxon>Asterales</taxon>
        <taxon>Asteraceae</taxon>
        <taxon>Asteroideae</taxon>
        <taxon>Anthemideae</taxon>
        <taxon>Anthemidinae</taxon>
        <taxon>Tanacetum</taxon>
    </lineage>
</organism>
<comment type="caution">
    <text evidence="3">The sequence shown here is derived from an EMBL/GenBank/DDBJ whole genome shotgun (WGS) entry which is preliminary data.</text>
</comment>
<feature type="compositionally biased region" description="Polar residues" evidence="1">
    <location>
        <begin position="12"/>
        <end position="22"/>
    </location>
</feature>
<sequence>MVPTQKVEMTPYENSLKTQEASGSLEDLEITQDEYMHPSKNTSLHHDDDDQEIDEHQSDIIPICRSIRTLHALDHTKFDKWFAAMNVEMQSIKDNQVWDIVDLPPNGKTVGSKWLFKKKIDMDGKVHTYKARLVANGFTQTYRVDYEETISHVADIKAIKILKAIAAFYD</sequence>
<name>A0ABQ5B569_9ASTR</name>
<feature type="domain" description="Reverse transcriptase Ty1/copia-type" evidence="2">
    <location>
        <begin position="95"/>
        <end position="169"/>
    </location>
</feature>
<reference evidence="3" key="1">
    <citation type="journal article" date="2022" name="Int. J. Mol. Sci.">
        <title>Draft Genome of Tanacetum Coccineum: Genomic Comparison of Closely Related Tanacetum-Family Plants.</title>
        <authorList>
            <person name="Yamashiro T."/>
            <person name="Shiraishi A."/>
            <person name="Nakayama K."/>
            <person name="Satake H."/>
        </authorList>
    </citation>
    <scope>NUCLEOTIDE SEQUENCE</scope>
</reference>
<keyword evidence="4" id="KW-1185">Reference proteome</keyword>
<protein>
    <submittedName>
        <fullName evidence="3">Retrotransposon protein, putative, ty1-copia subclass</fullName>
    </submittedName>
</protein>
<dbReference type="InterPro" id="IPR013103">
    <property type="entry name" value="RVT_2"/>
</dbReference>
<accession>A0ABQ5B569</accession>
<dbReference type="Proteomes" id="UP001151760">
    <property type="component" value="Unassembled WGS sequence"/>
</dbReference>
<reference evidence="3" key="2">
    <citation type="submission" date="2022-01" db="EMBL/GenBank/DDBJ databases">
        <authorList>
            <person name="Yamashiro T."/>
            <person name="Shiraishi A."/>
            <person name="Satake H."/>
            <person name="Nakayama K."/>
        </authorList>
    </citation>
    <scope>NUCLEOTIDE SEQUENCE</scope>
</reference>
<gene>
    <name evidence="3" type="ORF">Tco_0857083</name>
</gene>
<proteinExistence type="predicted"/>
<evidence type="ECO:0000259" key="2">
    <source>
        <dbReference type="Pfam" id="PF07727"/>
    </source>
</evidence>